<dbReference type="PATRIC" id="fig|1160705.3.peg.7172"/>
<dbReference type="EMBL" id="AMLP01000226">
    <property type="protein sequence ID" value="ELS51751.1"/>
    <property type="molecule type" value="Genomic_DNA"/>
</dbReference>
<reference evidence="1 2" key="1">
    <citation type="journal article" date="2013" name="Genome Announc.">
        <title>Draft Genome Sequence of Streptomyces viridochromogenes Strain Tu57, Producer of Avilamycin.</title>
        <authorList>
            <person name="Gruning B.A."/>
            <person name="Erxleben A."/>
            <person name="Hahnlein A."/>
            <person name="Gunther S."/>
        </authorList>
    </citation>
    <scope>NUCLEOTIDE SEQUENCE [LARGE SCALE GENOMIC DNA]</scope>
    <source>
        <strain evidence="1 2">Tue57</strain>
    </source>
</reference>
<dbReference type="RefSeq" id="WP_004002727.1">
    <property type="nucleotide sequence ID" value="NZ_AMLP01000226.1"/>
</dbReference>
<evidence type="ECO:0000313" key="1">
    <source>
        <dbReference type="EMBL" id="ELS51751.1"/>
    </source>
</evidence>
<accession>L8P2J6</accession>
<dbReference type="AlphaFoldDB" id="L8P2J6"/>
<organism evidence="1 2">
    <name type="scientific">Streptomyces viridochromogenes Tue57</name>
    <dbReference type="NCBI Taxonomy" id="1160705"/>
    <lineage>
        <taxon>Bacteria</taxon>
        <taxon>Bacillati</taxon>
        <taxon>Actinomycetota</taxon>
        <taxon>Actinomycetes</taxon>
        <taxon>Kitasatosporales</taxon>
        <taxon>Streptomycetaceae</taxon>
        <taxon>Streptomyces</taxon>
    </lineage>
</organism>
<protein>
    <submittedName>
        <fullName evidence="1">Putative RNA polymerase, sigma-24 subunit, ECF subfamily</fullName>
    </submittedName>
</protein>
<comment type="caution">
    <text evidence="1">The sequence shown here is derived from an EMBL/GenBank/DDBJ whole genome shotgun (WGS) entry which is preliminary data.</text>
</comment>
<gene>
    <name evidence="1" type="ORF">STVIR_7262</name>
</gene>
<proteinExistence type="predicted"/>
<dbReference type="Proteomes" id="UP000011205">
    <property type="component" value="Unassembled WGS sequence"/>
</dbReference>
<sequence>MTGGKVPAARRPVEGRKKLSRVLVGLFQRSAAGMRFTTAEIDGEPAVPRGRARRCSAWSCSNCTRGSSCNPWAVVNSDKPAFAGRQPAGT</sequence>
<evidence type="ECO:0000313" key="2">
    <source>
        <dbReference type="Proteomes" id="UP000011205"/>
    </source>
</evidence>
<name>L8P2J6_STRVR</name>